<dbReference type="InterPro" id="IPR043926">
    <property type="entry name" value="ABCG_dom"/>
</dbReference>
<organism evidence="11">
    <name type="scientific">Lotharella oceanica</name>
    <dbReference type="NCBI Taxonomy" id="641309"/>
    <lineage>
        <taxon>Eukaryota</taxon>
        <taxon>Sar</taxon>
        <taxon>Rhizaria</taxon>
        <taxon>Cercozoa</taxon>
        <taxon>Chlorarachniophyceae</taxon>
        <taxon>Lotharella</taxon>
    </lineage>
</organism>
<feature type="compositionally biased region" description="Basic and acidic residues" evidence="8">
    <location>
        <begin position="26"/>
        <end position="39"/>
    </location>
</feature>
<dbReference type="GO" id="GO:0016887">
    <property type="term" value="F:ATP hydrolysis activity"/>
    <property type="evidence" value="ECO:0007669"/>
    <property type="project" value="InterPro"/>
</dbReference>
<feature type="transmembrane region" description="Helical" evidence="9">
    <location>
        <begin position="492"/>
        <end position="517"/>
    </location>
</feature>
<dbReference type="InterPro" id="IPR003439">
    <property type="entry name" value="ABC_transporter-like_ATP-bd"/>
</dbReference>
<evidence type="ECO:0000256" key="6">
    <source>
        <dbReference type="ARBA" id="ARBA00022989"/>
    </source>
</evidence>
<dbReference type="InterPro" id="IPR050352">
    <property type="entry name" value="ABCG_transporters"/>
</dbReference>
<dbReference type="PANTHER" id="PTHR48041">
    <property type="entry name" value="ABC TRANSPORTER G FAMILY MEMBER 28"/>
    <property type="match status" value="1"/>
</dbReference>
<dbReference type="InterPro" id="IPR013525">
    <property type="entry name" value="ABC2_TM"/>
</dbReference>
<dbReference type="SUPFAM" id="SSF52540">
    <property type="entry name" value="P-loop containing nucleoside triphosphate hydrolases"/>
    <property type="match status" value="1"/>
</dbReference>
<keyword evidence="7 9" id="KW-0472">Membrane</keyword>
<evidence type="ECO:0000256" key="5">
    <source>
        <dbReference type="ARBA" id="ARBA00022840"/>
    </source>
</evidence>
<dbReference type="GO" id="GO:0005524">
    <property type="term" value="F:ATP binding"/>
    <property type="evidence" value="ECO:0007669"/>
    <property type="project" value="UniProtKB-KW"/>
</dbReference>
<dbReference type="Gene3D" id="3.40.50.300">
    <property type="entry name" value="P-loop containing nucleotide triphosphate hydrolases"/>
    <property type="match status" value="1"/>
</dbReference>
<keyword evidence="2" id="KW-0813">Transport</keyword>
<name>A0A7S2XBY3_9EUKA</name>
<evidence type="ECO:0000256" key="7">
    <source>
        <dbReference type="ARBA" id="ARBA00023136"/>
    </source>
</evidence>
<proteinExistence type="predicted"/>
<evidence type="ECO:0000256" key="1">
    <source>
        <dbReference type="ARBA" id="ARBA00004141"/>
    </source>
</evidence>
<evidence type="ECO:0000259" key="10">
    <source>
        <dbReference type="PROSITE" id="PS50893"/>
    </source>
</evidence>
<evidence type="ECO:0000256" key="8">
    <source>
        <dbReference type="SAM" id="MobiDB-lite"/>
    </source>
</evidence>
<feature type="transmembrane region" description="Helical" evidence="9">
    <location>
        <begin position="468"/>
        <end position="486"/>
    </location>
</feature>
<dbReference type="Pfam" id="PF19055">
    <property type="entry name" value="ABC2_membrane_7"/>
    <property type="match status" value="1"/>
</dbReference>
<evidence type="ECO:0000256" key="2">
    <source>
        <dbReference type="ARBA" id="ARBA00022448"/>
    </source>
</evidence>
<dbReference type="SMART" id="SM00382">
    <property type="entry name" value="AAA"/>
    <property type="match status" value="1"/>
</dbReference>
<evidence type="ECO:0000256" key="9">
    <source>
        <dbReference type="SAM" id="Phobius"/>
    </source>
</evidence>
<protein>
    <recommendedName>
        <fullName evidence="10">ABC transporter domain-containing protein</fullName>
    </recommendedName>
</protein>
<dbReference type="InterPro" id="IPR003593">
    <property type="entry name" value="AAA+_ATPase"/>
</dbReference>
<keyword evidence="5" id="KW-0067">ATP-binding</keyword>
<keyword evidence="6 9" id="KW-1133">Transmembrane helix</keyword>
<dbReference type="EMBL" id="HBHP01019413">
    <property type="protein sequence ID" value="CAD9768089.1"/>
    <property type="molecule type" value="Transcribed_RNA"/>
</dbReference>
<feature type="transmembrane region" description="Helical" evidence="9">
    <location>
        <begin position="593"/>
        <end position="617"/>
    </location>
</feature>
<feature type="region of interest" description="Disordered" evidence="8">
    <location>
        <begin position="1"/>
        <end position="45"/>
    </location>
</feature>
<evidence type="ECO:0000313" key="11">
    <source>
        <dbReference type="EMBL" id="CAD9768089.1"/>
    </source>
</evidence>
<keyword evidence="4" id="KW-0547">Nucleotide-binding</keyword>
<dbReference type="Pfam" id="PF00005">
    <property type="entry name" value="ABC_tran"/>
    <property type="match status" value="1"/>
</dbReference>
<evidence type="ECO:0000256" key="3">
    <source>
        <dbReference type="ARBA" id="ARBA00022692"/>
    </source>
</evidence>
<dbReference type="InterPro" id="IPR027417">
    <property type="entry name" value="P-loop_NTPase"/>
</dbReference>
<reference evidence="11" key="1">
    <citation type="submission" date="2021-01" db="EMBL/GenBank/DDBJ databases">
        <authorList>
            <person name="Corre E."/>
            <person name="Pelletier E."/>
            <person name="Niang G."/>
            <person name="Scheremetjew M."/>
            <person name="Finn R."/>
            <person name="Kale V."/>
            <person name="Holt S."/>
            <person name="Cochrane G."/>
            <person name="Meng A."/>
            <person name="Brown T."/>
            <person name="Cohen L."/>
        </authorList>
    </citation>
    <scope>NUCLEOTIDE SEQUENCE</scope>
    <source>
        <strain evidence="11">CCMP622</strain>
    </source>
</reference>
<comment type="subcellular location">
    <subcellularLocation>
        <location evidence="1">Membrane</location>
        <topology evidence="1">Multi-pass membrane protein</topology>
    </subcellularLocation>
</comment>
<sequence>MGSGTSSSERLYQPVNDGEGASSSGEEQKFGGDVEEPRVRSLSSEAKSAKIDGIDLRWHKVSFSVPGKESGTMKQILFECSGKVAKGEMCCIMGPSGAGKTTMMNILAGRVSAPFSGSVLANGQAVDPARFAKNIAYVMQEEALFATATPREALHFSAAMRLPQHTSIEERNDLVEGLLSDLDLTTCADTLIGSVLIQGISGGEKKRTSIGVELITQPKIIFLDEPTSGLDTYSAFNVCEILKKLCKRGCSVVCTIHQPSSEIFYLFDKTLLIQSGRIVYHGAVNDMPAYFETLGDKYVCPPNYNPADHVMFLMQAKEKHKGDHVLLREAWAKKEAEQKEDILPPDMKRQASFMVEYRTKAGICRQFSCLLAREVRNTFRDRRTLIARFGLTTFLHLLYGLVFKGVGSSDDYNSRYGALLQLSVAAMFGCAQPMILNFPFERPVFIREYIAGSYHVAPYFLSKAMMEVPLVMSQTLVGLTLGYFLIELKGNFFRLWMGLFLLGIVSSSVAILLGCATSNVKAALETTPIIFVPQMLFAGFFVPISTIPVYLRWAQWLCTLKYSINIMVLTEFTEDSPQVNGILERNSIKRSDFFFYVGMLLALFVGFRFLGMFALAARSRSQY</sequence>
<gene>
    <name evidence="11" type="ORF">LSP00402_LOCUS12066</name>
</gene>
<dbReference type="PROSITE" id="PS50893">
    <property type="entry name" value="ABC_TRANSPORTER_2"/>
    <property type="match status" value="1"/>
</dbReference>
<feature type="compositionally biased region" description="Polar residues" evidence="8">
    <location>
        <begin position="1"/>
        <end position="10"/>
    </location>
</feature>
<feature type="domain" description="ABC transporter" evidence="10">
    <location>
        <begin position="56"/>
        <end position="300"/>
    </location>
</feature>
<dbReference type="GO" id="GO:0016020">
    <property type="term" value="C:membrane"/>
    <property type="evidence" value="ECO:0007669"/>
    <property type="project" value="UniProtKB-SubCell"/>
</dbReference>
<feature type="transmembrane region" description="Helical" evidence="9">
    <location>
        <begin position="418"/>
        <end position="440"/>
    </location>
</feature>
<dbReference type="Pfam" id="PF01061">
    <property type="entry name" value="ABC2_membrane"/>
    <property type="match status" value="1"/>
</dbReference>
<dbReference type="GO" id="GO:0140359">
    <property type="term" value="F:ABC-type transporter activity"/>
    <property type="evidence" value="ECO:0007669"/>
    <property type="project" value="InterPro"/>
</dbReference>
<feature type="transmembrane region" description="Helical" evidence="9">
    <location>
        <begin position="385"/>
        <end position="406"/>
    </location>
</feature>
<dbReference type="PANTHER" id="PTHR48041:SF139">
    <property type="entry name" value="PROTEIN SCARLET"/>
    <property type="match status" value="1"/>
</dbReference>
<feature type="transmembrane region" description="Helical" evidence="9">
    <location>
        <begin position="529"/>
        <end position="551"/>
    </location>
</feature>
<accession>A0A7S2XBY3</accession>
<keyword evidence="3 9" id="KW-0812">Transmembrane</keyword>
<evidence type="ECO:0000256" key="4">
    <source>
        <dbReference type="ARBA" id="ARBA00022741"/>
    </source>
</evidence>
<dbReference type="AlphaFoldDB" id="A0A7S2XBY3"/>
<dbReference type="CDD" id="cd03213">
    <property type="entry name" value="ABCG_EPDR"/>
    <property type="match status" value="1"/>
</dbReference>